<organism evidence="2">
    <name type="scientific">Amblyomma parvum</name>
    <name type="common">South American tick</name>
    <dbReference type="NCBI Taxonomy" id="251391"/>
    <lineage>
        <taxon>Eukaryota</taxon>
        <taxon>Metazoa</taxon>
        <taxon>Ecdysozoa</taxon>
        <taxon>Arthropoda</taxon>
        <taxon>Chelicerata</taxon>
        <taxon>Arachnida</taxon>
        <taxon>Acari</taxon>
        <taxon>Parasitiformes</taxon>
        <taxon>Ixodida</taxon>
        <taxon>Ixodoidea</taxon>
        <taxon>Ixodidae</taxon>
        <taxon>Amblyomminae</taxon>
        <taxon>Amblyomma</taxon>
    </lineage>
</organism>
<name>A0A023G0E7_AMBPA</name>
<feature type="signal peptide" evidence="1">
    <location>
        <begin position="1"/>
        <end position="23"/>
    </location>
</feature>
<accession>A0A023G0E7</accession>
<reference evidence="2" key="1">
    <citation type="submission" date="2014-03" db="EMBL/GenBank/DDBJ databases">
        <title>The sialotranscriptome of Amblyomma triste, Amblyomma parvum and Amblyomma cajennense ticks, uncovered by 454-based RNA-seq.</title>
        <authorList>
            <person name="Garcia G.R."/>
            <person name="Gardinassi L.G."/>
            <person name="Ribeiro J.M."/>
            <person name="Anatrielo E."/>
            <person name="Ferreira B.R."/>
            <person name="Moreira H.N."/>
            <person name="Mafra C."/>
            <person name="Olegario M.M."/>
            <person name="Szabo P.J."/>
            <person name="Miranda-Santos I.K."/>
            <person name="Maruyama S.R."/>
        </authorList>
    </citation>
    <scope>NUCLEOTIDE SEQUENCE</scope>
    <source>
        <strain evidence="2">Araguapaz</strain>
        <tissue evidence="2">Salivary glands</tissue>
    </source>
</reference>
<keyword evidence="1" id="KW-0732">Signal</keyword>
<proteinExistence type="evidence at transcript level"/>
<dbReference type="AlphaFoldDB" id="A0A023G0E7"/>
<evidence type="ECO:0000313" key="2">
    <source>
        <dbReference type="EMBL" id="JAC27272.1"/>
    </source>
</evidence>
<dbReference type="EMBL" id="GBBL01000048">
    <property type="protein sequence ID" value="JAC27272.1"/>
    <property type="molecule type" value="mRNA"/>
</dbReference>
<sequence length="201" mass="22269">MADLCANKLVVCWLAGAAAPLCAFHFNRENDKSRAKVLWSKPSSSTLCAQLAFRRLVLHSSLEGTPTFQPRVLRSKPQVKRFALTLDWSESSQAAAHTIRRWPCLLLRGSLARRTPDMSYSLTCRLSCGMAMTFWLDTASLLTGESSLIVVRGDLIFFRSQILTVRSSLPDTTLSPGVNTAEVTASVCPWNTLTEWMGSRT</sequence>
<feature type="chain" id="PRO_5001521452" evidence="1">
    <location>
        <begin position="24"/>
        <end position="201"/>
    </location>
</feature>
<protein>
    <submittedName>
        <fullName evidence="2">Putative secreted protein</fullName>
    </submittedName>
</protein>
<evidence type="ECO:0000256" key="1">
    <source>
        <dbReference type="SAM" id="SignalP"/>
    </source>
</evidence>
<feature type="non-terminal residue" evidence="2">
    <location>
        <position position="201"/>
    </location>
</feature>